<dbReference type="AlphaFoldDB" id="J9D340"/>
<organism evidence="2 3">
    <name type="scientific">Edhazardia aedis (strain USNM 41457)</name>
    <name type="common">Microsporidian parasite</name>
    <dbReference type="NCBI Taxonomy" id="1003232"/>
    <lineage>
        <taxon>Eukaryota</taxon>
        <taxon>Fungi</taxon>
        <taxon>Fungi incertae sedis</taxon>
        <taxon>Microsporidia</taxon>
        <taxon>Edhazardia</taxon>
    </lineage>
</organism>
<gene>
    <name evidence="2" type="ORF">EDEG_03561</name>
</gene>
<dbReference type="Proteomes" id="UP000003163">
    <property type="component" value="Unassembled WGS sequence"/>
</dbReference>
<dbReference type="VEuPathDB" id="MicrosporidiaDB:EDEG_03561"/>
<sequence length="193" mass="22200">MQEDPQLGTSRRHFAGNTYGVEHFYMELKDLRGYTKSDFEQPEENTAAYEPNKISKRTKMIFNAMFISAFGFFLILNIALIGVFLKIAFDEPESSYSYIFGCLICFFSVFVEVFILQNLISGQFIKHKSEFSKNVKDMTFLFLLHLMSLICSLFGFVTCEKVYEILMKFMVQVSFPTVTTNTTCLLNETTVGS</sequence>
<keyword evidence="1" id="KW-1133">Transmembrane helix</keyword>
<proteinExistence type="predicted"/>
<dbReference type="InParanoid" id="J9D340"/>
<reference evidence="3" key="2">
    <citation type="submission" date="2015-07" db="EMBL/GenBank/DDBJ databases">
        <title>Contrasting host-pathogen interactions and genome evolution in two generalist and specialist microsporidian pathogens of mosquitoes.</title>
        <authorList>
            <consortium name="The Broad Institute Genomics Platform"/>
            <consortium name="The Broad Institute Genome Sequencing Center for Infectious Disease"/>
            <person name="Cuomo C.A."/>
            <person name="Sanscrainte N.D."/>
            <person name="Goldberg J.M."/>
            <person name="Heiman D."/>
            <person name="Young S."/>
            <person name="Zeng Q."/>
            <person name="Becnel J.J."/>
            <person name="Birren B.W."/>
        </authorList>
    </citation>
    <scope>NUCLEOTIDE SEQUENCE [LARGE SCALE GENOMIC DNA]</scope>
    <source>
        <strain evidence="3">USNM 41457</strain>
    </source>
</reference>
<keyword evidence="1" id="KW-0812">Transmembrane</keyword>
<feature type="transmembrane region" description="Helical" evidence="1">
    <location>
        <begin position="138"/>
        <end position="157"/>
    </location>
</feature>
<dbReference type="HOGENOM" id="CLU_1408739_0_0_1"/>
<feature type="transmembrane region" description="Helical" evidence="1">
    <location>
        <begin position="95"/>
        <end position="117"/>
    </location>
</feature>
<keyword evidence="3" id="KW-1185">Reference proteome</keyword>
<evidence type="ECO:0000313" key="3">
    <source>
        <dbReference type="Proteomes" id="UP000003163"/>
    </source>
</evidence>
<protein>
    <submittedName>
        <fullName evidence="2">Uncharacterized protein</fullName>
    </submittedName>
</protein>
<name>J9D340_EDHAE</name>
<comment type="caution">
    <text evidence="2">The sequence shown here is derived from an EMBL/GenBank/DDBJ whole genome shotgun (WGS) entry which is preliminary data.</text>
</comment>
<feature type="transmembrane region" description="Helical" evidence="1">
    <location>
        <begin position="61"/>
        <end position="89"/>
    </location>
</feature>
<keyword evidence="1" id="KW-0472">Membrane</keyword>
<evidence type="ECO:0000256" key="1">
    <source>
        <dbReference type="SAM" id="Phobius"/>
    </source>
</evidence>
<evidence type="ECO:0000313" key="2">
    <source>
        <dbReference type="EMBL" id="EJW01989.1"/>
    </source>
</evidence>
<dbReference type="EMBL" id="AFBI03000098">
    <property type="protein sequence ID" value="EJW01989.1"/>
    <property type="molecule type" value="Genomic_DNA"/>
</dbReference>
<reference evidence="2 3" key="1">
    <citation type="submission" date="2011-08" db="EMBL/GenBank/DDBJ databases">
        <authorList>
            <person name="Liu Z.J."/>
            <person name="Shi F.L."/>
            <person name="Lu J.Q."/>
            <person name="Li M."/>
            <person name="Wang Z.L."/>
        </authorList>
    </citation>
    <scope>NUCLEOTIDE SEQUENCE [LARGE SCALE GENOMIC DNA]</scope>
    <source>
        <strain evidence="2 3">USNM 41457</strain>
    </source>
</reference>
<accession>J9D340</accession>